<gene>
    <name evidence="1" type="ORF">J1792_17840</name>
</gene>
<sequence length="177" mass="18788">MKRRAVGAAAVGILALAGCSSSGQSLKFGGTATVAGDRSGTVGVTVVRVEKGSNADLSGLKDASKYSGKTPYYLHYKLTKTAEGNDNDESSHFEVSKGGKRLTELLVLTSFDPTGDPSNPLVTRRFDRCQSASHTAYKEASEGQSVEGCAVFLATKETMDPSTVKWTRRSEALATWE</sequence>
<protein>
    <recommendedName>
        <fullName evidence="3">Lipoprotein</fullName>
    </recommendedName>
</protein>
<dbReference type="AlphaFoldDB" id="A0A939FPM6"/>
<comment type="caution">
    <text evidence="1">The sequence shown here is derived from an EMBL/GenBank/DDBJ whole genome shotgun (WGS) entry which is preliminary data.</text>
</comment>
<organism evidence="1 2">
    <name type="scientific">Streptomyces triculaminicus</name>
    <dbReference type="NCBI Taxonomy" id="2816232"/>
    <lineage>
        <taxon>Bacteria</taxon>
        <taxon>Bacillati</taxon>
        <taxon>Actinomycetota</taxon>
        <taxon>Actinomycetes</taxon>
        <taxon>Kitasatosporales</taxon>
        <taxon>Streptomycetaceae</taxon>
        <taxon>Streptomyces</taxon>
    </lineage>
</organism>
<dbReference type="EMBL" id="JAFMOF010000002">
    <property type="protein sequence ID" value="MBO0654574.1"/>
    <property type="molecule type" value="Genomic_DNA"/>
</dbReference>
<evidence type="ECO:0008006" key="3">
    <source>
        <dbReference type="Google" id="ProtNLM"/>
    </source>
</evidence>
<dbReference type="RefSeq" id="WP_143587676.1">
    <property type="nucleotide sequence ID" value="NZ_JAFMOF010000002.1"/>
</dbReference>
<accession>A0A939FPM6</accession>
<dbReference type="Proteomes" id="UP000664781">
    <property type="component" value="Unassembled WGS sequence"/>
</dbReference>
<name>A0A939FPM6_9ACTN</name>
<proteinExistence type="predicted"/>
<evidence type="ECO:0000313" key="1">
    <source>
        <dbReference type="EMBL" id="MBO0654574.1"/>
    </source>
</evidence>
<reference evidence="1" key="1">
    <citation type="submission" date="2021-03" db="EMBL/GenBank/DDBJ databases">
        <title>Streptomyces strains.</title>
        <authorList>
            <person name="Lund M.B."/>
            <person name="Toerring T."/>
        </authorList>
    </citation>
    <scope>NUCLEOTIDE SEQUENCE</scope>
    <source>
        <strain evidence="1">JCM 4242</strain>
    </source>
</reference>
<evidence type="ECO:0000313" key="2">
    <source>
        <dbReference type="Proteomes" id="UP000664781"/>
    </source>
</evidence>
<keyword evidence="2" id="KW-1185">Reference proteome</keyword>
<dbReference type="PROSITE" id="PS51257">
    <property type="entry name" value="PROKAR_LIPOPROTEIN"/>
    <property type="match status" value="1"/>
</dbReference>